<gene>
    <name evidence="1" type="ORF">DSO57_1023857</name>
</gene>
<dbReference type="Proteomes" id="UP001165960">
    <property type="component" value="Unassembled WGS sequence"/>
</dbReference>
<sequence length="127" mass="13834">MSSIPGDLAWVHLGRPYPFLLDLGLLPSLMESTGAIGAFEHKLLGSTINKTEGKLRRGGYSIGIHMGDYIVLGGKPHTSHAPHNSHGAFWGSRCQIPLQHDRWTGVLLITPHPENFVGDGFSGREQL</sequence>
<evidence type="ECO:0000313" key="1">
    <source>
        <dbReference type="EMBL" id="KAJ9057327.1"/>
    </source>
</evidence>
<accession>A0ACC2S4T3</accession>
<reference evidence="1" key="1">
    <citation type="submission" date="2022-04" db="EMBL/GenBank/DDBJ databases">
        <title>Genome of the entomopathogenic fungus Entomophthora muscae.</title>
        <authorList>
            <person name="Elya C."/>
            <person name="Lovett B.R."/>
            <person name="Lee E."/>
            <person name="Macias A.M."/>
            <person name="Hajek A.E."/>
            <person name="De Bivort B.L."/>
            <person name="Kasson M.T."/>
            <person name="De Fine Licht H.H."/>
            <person name="Stajich J.E."/>
        </authorList>
    </citation>
    <scope>NUCLEOTIDE SEQUENCE</scope>
    <source>
        <strain evidence="1">Berkeley</strain>
    </source>
</reference>
<organism evidence="1 2">
    <name type="scientific">Entomophthora muscae</name>
    <dbReference type="NCBI Taxonomy" id="34485"/>
    <lineage>
        <taxon>Eukaryota</taxon>
        <taxon>Fungi</taxon>
        <taxon>Fungi incertae sedis</taxon>
        <taxon>Zoopagomycota</taxon>
        <taxon>Entomophthoromycotina</taxon>
        <taxon>Entomophthoromycetes</taxon>
        <taxon>Entomophthorales</taxon>
        <taxon>Entomophthoraceae</taxon>
        <taxon>Entomophthora</taxon>
    </lineage>
</organism>
<proteinExistence type="predicted"/>
<evidence type="ECO:0000313" key="2">
    <source>
        <dbReference type="Proteomes" id="UP001165960"/>
    </source>
</evidence>
<keyword evidence="2" id="KW-1185">Reference proteome</keyword>
<protein>
    <submittedName>
        <fullName evidence="1">Uncharacterized protein</fullName>
    </submittedName>
</protein>
<name>A0ACC2S4T3_9FUNG</name>
<dbReference type="EMBL" id="QTSX02005806">
    <property type="protein sequence ID" value="KAJ9057327.1"/>
    <property type="molecule type" value="Genomic_DNA"/>
</dbReference>
<comment type="caution">
    <text evidence="1">The sequence shown here is derived from an EMBL/GenBank/DDBJ whole genome shotgun (WGS) entry which is preliminary data.</text>
</comment>